<sequence length="485" mass="53483">MGRLATAVAAPAPFPVVVAAAFVLAVATPALARGTSCPEGWQISPVQNKCFMYISASISWDRSEALCHNNYSGHLAALSSVQELNFAKSLCGSSASGCWVGGHQYNTSTGNGWRWSDDSSAWNETVFPLELLHGNCSGTACGAANGNDLCTLITNSRTSISGKRCSEPHALICMMDHGEFGNLKDSTYFAKKWRSKKRRRSREALVASAAALVAPQWKVFTSEELRSIAKNFSEGNRLPGCCYDHGDRFIVYEFVANGPLDVWLHHIPRGGRSLDWAMRMRVATTLAQGIAFLHDKVKPQVVHRDIRASNVLLDEEFGSHLMGVGLSKFVPWEVMHERTVKAASYGYLAPEFIYRNELTTKSDVYSFGVLLLEIISGHRPAQSVESVGWQTIFEWATPLVQSHRYLDLLDPHIQELPDVGVVQKVVDLVYSCTQHVPSVHPRMSHVVHQLQQLEMKSAASEQQLRSGTSTSATSPMLPLEVRTPR</sequence>
<evidence type="ECO:0008006" key="11">
    <source>
        <dbReference type="Google" id="ProtNLM"/>
    </source>
</evidence>
<evidence type="ECO:0000256" key="4">
    <source>
        <dbReference type="ARBA" id="ARBA00022840"/>
    </source>
</evidence>
<protein>
    <recommendedName>
        <fullName evidence="11">C-type lectin receptor-like tyrosine-protein kinase</fullName>
    </recommendedName>
</protein>
<keyword evidence="6" id="KW-0732">Signal</keyword>
<feature type="region of interest" description="Disordered" evidence="5">
    <location>
        <begin position="459"/>
        <end position="485"/>
    </location>
</feature>
<evidence type="ECO:0000259" key="7">
    <source>
        <dbReference type="PROSITE" id="PS50011"/>
    </source>
</evidence>
<dbReference type="OrthoDB" id="441660at2759"/>
<organism evidence="9 10">
    <name type="scientific">Digitaria exilis</name>
    <dbReference type="NCBI Taxonomy" id="1010633"/>
    <lineage>
        <taxon>Eukaryota</taxon>
        <taxon>Viridiplantae</taxon>
        <taxon>Streptophyta</taxon>
        <taxon>Embryophyta</taxon>
        <taxon>Tracheophyta</taxon>
        <taxon>Spermatophyta</taxon>
        <taxon>Magnoliopsida</taxon>
        <taxon>Liliopsida</taxon>
        <taxon>Poales</taxon>
        <taxon>Poaceae</taxon>
        <taxon>PACMAD clade</taxon>
        <taxon>Panicoideae</taxon>
        <taxon>Panicodae</taxon>
        <taxon>Paniceae</taxon>
        <taxon>Anthephorinae</taxon>
        <taxon>Digitaria</taxon>
    </lineage>
</organism>
<dbReference type="InterPro" id="IPR011009">
    <property type="entry name" value="Kinase-like_dom_sf"/>
</dbReference>
<dbReference type="GO" id="GO:0004713">
    <property type="term" value="F:protein tyrosine kinase activity"/>
    <property type="evidence" value="ECO:0007669"/>
    <property type="project" value="InterPro"/>
</dbReference>
<dbReference type="InterPro" id="IPR052059">
    <property type="entry name" value="CR_Ser/Thr_kinase"/>
</dbReference>
<dbReference type="InterPro" id="IPR008266">
    <property type="entry name" value="Tyr_kinase_AS"/>
</dbReference>
<dbReference type="InterPro" id="IPR016186">
    <property type="entry name" value="C-type_lectin-like/link_sf"/>
</dbReference>
<evidence type="ECO:0000313" key="10">
    <source>
        <dbReference type="Proteomes" id="UP000636709"/>
    </source>
</evidence>
<reference evidence="9" key="1">
    <citation type="submission" date="2020-07" db="EMBL/GenBank/DDBJ databases">
        <title>Genome sequence and genetic diversity analysis of an under-domesticated orphan crop, white fonio (Digitaria exilis).</title>
        <authorList>
            <person name="Bennetzen J.L."/>
            <person name="Chen S."/>
            <person name="Ma X."/>
            <person name="Wang X."/>
            <person name="Yssel A.E.J."/>
            <person name="Chaluvadi S.R."/>
            <person name="Johnson M."/>
            <person name="Gangashetty P."/>
            <person name="Hamidou F."/>
            <person name="Sanogo M.D."/>
            <person name="Zwaenepoel A."/>
            <person name="Wallace J."/>
            <person name="Van De Peer Y."/>
            <person name="Van Deynze A."/>
        </authorList>
    </citation>
    <scope>NUCLEOTIDE SEQUENCE</scope>
    <source>
        <tissue evidence="9">Leaves</tissue>
    </source>
</reference>
<dbReference type="Gene3D" id="1.10.510.10">
    <property type="entry name" value="Transferase(Phosphotransferase) domain 1"/>
    <property type="match status" value="1"/>
</dbReference>
<dbReference type="Pfam" id="PF07714">
    <property type="entry name" value="PK_Tyr_Ser-Thr"/>
    <property type="match status" value="1"/>
</dbReference>
<keyword evidence="10" id="KW-1185">Reference proteome</keyword>
<dbReference type="Pfam" id="PF00059">
    <property type="entry name" value="Lectin_C"/>
    <property type="match status" value="1"/>
</dbReference>
<evidence type="ECO:0000259" key="8">
    <source>
        <dbReference type="PROSITE" id="PS50041"/>
    </source>
</evidence>
<evidence type="ECO:0000313" key="9">
    <source>
        <dbReference type="EMBL" id="KAF8663132.1"/>
    </source>
</evidence>
<dbReference type="CDD" id="cd00037">
    <property type="entry name" value="CLECT"/>
    <property type="match status" value="1"/>
</dbReference>
<dbReference type="AlphaFoldDB" id="A0A835E1J8"/>
<accession>A0A835E1J8</accession>
<dbReference type="FunFam" id="1.10.510.10:FF:000393">
    <property type="entry name" value="C-type lectin receptor-like tyrosine-protein kinase At1g52310"/>
    <property type="match status" value="1"/>
</dbReference>
<keyword evidence="2" id="KW-0547">Nucleotide-binding</keyword>
<feature type="domain" description="C-type lectin" evidence="8">
    <location>
        <begin position="46"/>
        <end position="174"/>
    </location>
</feature>
<dbReference type="EMBL" id="JACEFO010002379">
    <property type="protein sequence ID" value="KAF8663132.1"/>
    <property type="molecule type" value="Genomic_DNA"/>
</dbReference>
<dbReference type="InterPro" id="IPR016187">
    <property type="entry name" value="CTDL_fold"/>
</dbReference>
<name>A0A835E1J8_9POAL</name>
<keyword evidence="4" id="KW-0067">ATP-binding</keyword>
<keyword evidence="3" id="KW-0418">Kinase</keyword>
<dbReference type="SMART" id="SM00034">
    <property type="entry name" value="CLECT"/>
    <property type="match status" value="1"/>
</dbReference>
<evidence type="ECO:0000256" key="6">
    <source>
        <dbReference type="SAM" id="SignalP"/>
    </source>
</evidence>
<feature type="domain" description="Protein kinase" evidence="7">
    <location>
        <begin position="169"/>
        <end position="451"/>
    </location>
</feature>
<dbReference type="SUPFAM" id="SSF56436">
    <property type="entry name" value="C-type lectin-like"/>
    <property type="match status" value="1"/>
</dbReference>
<dbReference type="SMART" id="SM00219">
    <property type="entry name" value="TyrKc"/>
    <property type="match status" value="1"/>
</dbReference>
<keyword evidence="1" id="KW-0808">Transferase</keyword>
<feature type="signal peptide" evidence="6">
    <location>
        <begin position="1"/>
        <end position="32"/>
    </location>
</feature>
<dbReference type="PROSITE" id="PS50011">
    <property type="entry name" value="PROTEIN_KINASE_DOM"/>
    <property type="match status" value="1"/>
</dbReference>
<dbReference type="InterPro" id="IPR000719">
    <property type="entry name" value="Prot_kinase_dom"/>
</dbReference>
<dbReference type="SUPFAM" id="SSF56112">
    <property type="entry name" value="Protein kinase-like (PK-like)"/>
    <property type="match status" value="1"/>
</dbReference>
<feature type="compositionally biased region" description="Polar residues" evidence="5">
    <location>
        <begin position="459"/>
        <end position="474"/>
    </location>
</feature>
<dbReference type="GO" id="GO:0005524">
    <property type="term" value="F:ATP binding"/>
    <property type="evidence" value="ECO:0007669"/>
    <property type="project" value="UniProtKB-KW"/>
</dbReference>
<dbReference type="InterPro" id="IPR001245">
    <property type="entry name" value="Ser-Thr/Tyr_kinase_cat_dom"/>
</dbReference>
<dbReference type="InterPro" id="IPR020635">
    <property type="entry name" value="Tyr_kinase_cat_dom"/>
</dbReference>
<evidence type="ECO:0000256" key="5">
    <source>
        <dbReference type="SAM" id="MobiDB-lite"/>
    </source>
</evidence>
<evidence type="ECO:0000256" key="2">
    <source>
        <dbReference type="ARBA" id="ARBA00022741"/>
    </source>
</evidence>
<dbReference type="Proteomes" id="UP000636709">
    <property type="component" value="Unassembled WGS sequence"/>
</dbReference>
<dbReference type="InterPro" id="IPR001304">
    <property type="entry name" value="C-type_lectin-like"/>
</dbReference>
<evidence type="ECO:0000256" key="3">
    <source>
        <dbReference type="ARBA" id="ARBA00022777"/>
    </source>
</evidence>
<evidence type="ECO:0000256" key="1">
    <source>
        <dbReference type="ARBA" id="ARBA00022679"/>
    </source>
</evidence>
<dbReference type="PROSITE" id="PS00109">
    <property type="entry name" value="PROTEIN_KINASE_TYR"/>
    <property type="match status" value="1"/>
</dbReference>
<gene>
    <name evidence="9" type="ORF">HU200_055732</name>
</gene>
<dbReference type="PROSITE" id="PS50041">
    <property type="entry name" value="C_TYPE_LECTIN_2"/>
    <property type="match status" value="1"/>
</dbReference>
<dbReference type="PANTHER" id="PTHR47973">
    <property type="entry name" value="CYSTEINE-RICH RECEPTOR-LIKE PROTEIN KINASE 3"/>
    <property type="match status" value="1"/>
</dbReference>
<comment type="caution">
    <text evidence="9">The sequence shown here is derived from an EMBL/GenBank/DDBJ whole genome shotgun (WGS) entry which is preliminary data.</text>
</comment>
<dbReference type="Gene3D" id="3.10.100.10">
    <property type="entry name" value="Mannose-Binding Protein A, subunit A"/>
    <property type="match status" value="1"/>
</dbReference>
<proteinExistence type="predicted"/>
<feature type="chain" id="PRO_5032531875" description="C-type lectin receptor-like tyrosine-protein kinase" evidence="6">
    <location>
        <begin position="33"/>
        <end position="485"/>
    </location>
</feature>